<name>A0A1V9G5Y7_9BACT</name>
<reference evidence="8 9" key="1">
    <citation type="submission" date="2016-03" db="EMBL/GenBank/DDBJ databases">
        <title>Niastella vici sp. nov., isolated from farmland soil.</title>
        <authorList>
            <person name="Chen L."/>
            <person name="Wang D."/>
            <person name="Yang S."/>
            <person name="Wang G."/>
        </authorList>
    </citation>
    <scope>NUCLEOTIDE SEQUENCE [LARGE SCALE GENOMIC DNA]</scope>
    <source>
        <strain evidence="8 9">DJ57</strain>
    </source>
</reference>
<accession>A0A1V9G5Y7</accession>
<gene>
    <name evidence="8" type="ORF">A3860_15525</name>
</gene>
<dbReference type="InterPro" id="IPR000184">
    <property type="entry name" value="Bac_surfAg_D15"/>
</dbReference>
<keyword evidence="2" id="KW-0812">Transmembrane</keyword>
<feature type="domain" description="POTRA" evidence="7">
    <location>
        <begin position="155"/>
        <end position="237"/>
    </location>
</feature>
<keyword evidence="4" id="KW-0472">Membrane</keyword>
<evidence type="ECO:0000256" key="3">
    <source>
        <dbReference type="ARBA" id="ARBA00022729"/>
    </source>
</evidence>
<evidence type="ECO:0000313" key="9">
    <source>
        <dbReference type="Proteomes" id="UP000192796"/>
    </source>
</evidence>
<comment type="subcellular location">
    <subcellularLocation>
        <location evidence="1">Membrane</location>
    </subcellularLocation>
</comment>
<dbReference type="InterPro" id="IPR039910">
    <property type="entry name" value="D15-like"/>
</dbReference>
<dbReference type="Pfam" id="PF01103">
    <property type="entry name" value="Omp85"/>
    <property type="match status" value="1"/>
</dbReference>
<keyword evidence="5" id="KW-0998">Cell outer membrane</keyword>
<sequence length="765" mass="86521">MKTVSTPYSIWLVLCVTFFYACSSTKNLPPGDALYTGAKINFKDNAISGKKKRALRSTLVSLTRPVPNTKFLGLRIKLSVYNTFAHAKRFPGKWLRDRFGQPPVLLSAVNLDHNVQVLQNYLINKGYFNAKVAGDTTVKGKKATADYNSRTSDQYHIQKVAFRGDTSVVNRTVQETMPKTLLKTNNPFDLDVITAERQRIDNYLKENGFYFFSPEYILVKADTTVGNNKVDLFVTVKPTTPTEAQKAFRIKDVWIYTGFNLEPGQMDTSKADVKYYKGYYVVDRRNIYKPKLFQQSMAFDPGDLYNRTDHNASISRLINMNIFKFVKNRFEVVPNADSAQLNAYYYLTRLPKKSLRAELNGNTKSNNLTGSNISISWRNRNALRGGELFTIKASAGFEVQYSGQFQGYNTLRYGLEPSFSFPRFLVPFFNFNTKGGFLPRTTIKLGYDVLQRQKLYTMNSFRASYGYTWKESIQKEHELNPISINYVQPINVTPEYNDSALKNPTLLKAIEKQFILGSDYTYTYTNVLTYKPTNGFYFSGGIDLSGNVAGAVTGANIRKQDTAKIFGAQFSEYTRLQSDFRYYRKVGQNSVFANRIMVGIGIPYGNSNQLPYIKQFFSGGNNSIRAFRSRSVGPGTYEAPKDSGLLSEQPGDLKLELNTELRFPLAGIVQGAVFVDAGNVWLFNADSTKPGAQFTSKFMSQLAAGAGVGIRFDLSFLVLRLDLAFPIRKPWLEPGKRWVLNQVDFGSSQWRSDNLVFNLAIGYPF</sequence>
<evidence type="ECO:0008006" key="10">
    <source>
        <dbReference type="Google" id="ProtNLM"/>
    </source>
</evidence>
<evidence type="ECO:0000259" key="6">
    <source>
        <dbReference type="Pfam" id="PF01103"/>
    </source>
</evidence>
<evidence type="ECO:0000256" key="1">
    <source>
        <dbReference type="ARBA" id="ARBA00004370"/>
    </source>
</evidence>
<dbReference type="PANTHER" id="PTHR12815:SF47">
    <property type="entry name" value="TRANSLOCATION AND ASSEMBLY MODULE SUBUNIT TAMA"/>
    <property type="match status" value="1"/>
</dbReference>
<keyword evidence="9" id="KW-1185">Reference proteome</keyword>
<evidence type="ECO:0000256" key="2">
    <source>
        <dbReference type="ARBA" id="ARBA00022692"/>
    </source>
</evidence>
<dbReference type="Gene3D" id="2.40.160.50">
    <property type="entry name" value="membrane protein fhac: a member of the omp85/tpsb transporter family"/>
    <property type="match status" value="1"/>
</dbReference>
<feature type="domain" description="Bacterial surface antigen (D15)" evidence="6">
    <location>
        <begin position="367"/>
        <end position="735"/>
    </location>
</feature>
<dbReference type="PROSITE" id="PS51257">
    <property type="entry name" value="PROKAR_LIPOPROTEIN"/>
    <property type="match status" value="1"/>
</dbReference>
<evidence type="ECO:0000313" key="8">
    <source>
        <dbReference type="EMBL" id="OQP65997.1"/>
    </source>
</evidence>
<evidence type="ECO:0000256" key="5">
    <source>
        <dbReference type="ARBA" id="ARBA00023237"/>
    </source>
</evidence>
<proteinExistence type="predicted"/>
<evidence type="ECO:0000256" key="4">
    <source>
        <dbReference type="ARBA" id="ARBA00023136"/>
    </source>
</evidence>
<keyword evidence="3" id="KW-0732">Signal</keyword>
<dbReference type="Pfam" id="PF07244">
    <property type="entry name" value="POTRA"/>
    <property type="match status" value="1"/>
</dbReference>
<dbReference type="Gene3D" id="3.10.20.310">
    <property type="entry name" value="membrane protein fhac"/>
    <property type="match status" value="1"/>
</dbReference>
<dbReference type="AlphaFoldDB" id="A0A1V9G5Y7"/>
<evidence type="ECO:0000259" key="7">
    <source>
        <dbReference type="Pfam" id="PF07244"/>
    </source>
</evidence>
<dbReference type="InterPro" id="IPR010827">
    <property type="entry name" value="BamA/TamA_POTRA"/>
</dbReference>
<dbReference type="GO" id="GO:0019867">
    <property type="term" value="C:outer membrane"/>
    <property type="evidence" value="ECO:0007669"/>
    <property type="project" value="InterPro"/>
</dbReference>
<dbReference type="STRING" id="1703345.A3860_15525"/>
<dbReference type="PANTHER" id="PTHR12815">
    <property type="entry name" value="SORTING AND ASSEMBLY MACHINERY SAMM50 PROTEIN FAMILY MEMBER"/>
    <property type="match status" value="1"/>
</dbReference>
<dbReference type="Proteomes" id="UP000192796">
    <property type="component" value="Unassembled WGS sequence"/>
</dbReference>
<dbReference type="EMBL" id="LVYD01000013">
    <property type="protein sequence ID" value="OQP65997.1"/>
    <property type="molecule type" value="Genomic_DNA"/>
</dbReference>
<dbReference type="RefSeq" id="WP_081145841.1">
    <property type="nucleotide sequence ID" value="NZ_LVYD01000013.1"/>
</dbReference>
<comment type="caution">
    <text evidence="8">The sequence shown here is derived from an EMBL/GenBank/DDBJ whole genome shotgun (WGS) entry which is preliminary data.</text>
</comment>
<dbReference type="OrthoDB" id="9814535at2"/>
<organism evidence="8 9">
    <name type="scientific">Niastella vici</name>
    <dbReference type="NCBI Taxonomy" id="1703345"/>
    <lineage>
        <taxon>Bacteria</taxon>
        <taxon>Pseudomonadati</taxon>
        <taxon>Bacteroidota</taxon>
        <taxon>Chitinophagia</taxon>
        <taxon>Chitinophagales</taxon>
        <taxon>Chitinophagaceae</taxon>
        <taxon>Niastella</taxon>
    </lineage>
</organism>
<protein>
    <recommendedName>
        <fullName evidence="10">Bacterial surface antigen (D15) domain-containing protein</fullName>
    </recommendedName>
</protein>